<accession>A0AAV4XZJ2</accession>
<gene>
    <name evidence="1" type="ORF">CEXT_647581</name>
</gene>
<reference evidence="1 2" key="1">
    <citation type="submission" date="2021-06" db="EMBL/GenBank/DDBJ databases">
        <title>Caerostris extrusa draft genome.</title>
        <authorList>
            <person name="Kono N."/>
            <person name="Arakawa K."/>
        </authorList>
    </citation>
    <scope>NUCLEOTIDE SEQUENCE [LARGE SCALE GENOMIC DNA]</scope>
</reference>
<comment type="caution">
    <text evidence="1">The sequence shown here is derived from an EMBL/GenBank/DDBJ whole genome shotgun (WGS) entry which is preliminary data.</text>
</comment>
<evidence type="ECO:0000313" key="1">
    <source>
        <dbReference type="EMBL" id="GIZ00583.1"/>
    </source>
</evidence>
<protein>
    <submittedName>
        <fullName evidence="1">Uncharacterized protein</fullName>
    </submittedName>
</protein>
<name>A0AAV4XZJ2_CAEEX</name>
<evidence type="ECO:0000313" key="2">
    <source>
        <dbReference type="Proteomes" id="UP001054945"/>
    </source>
</evidence>
<keyword evidence="2" id="KW-1185">Reference proteome</keyword>
<organism evidence="1 2">
    <name type="scientific">Caerostris extrusa</name>
    <name type="common">Bark spider</name>
    <name type="synonym">Caerostris bankana</name>
    <dbReference type="NCBI Taxonomy" id="172846"/>
    <lineage>
        <taxon>Eukaryota</taxon>
        <taxon>Metazoa</taxon>
        <taxon>Ecdysozoa</taxon>
        <taxon>Arthropoda</taxon>
        <taxon>Chelicerata</taxon>
        <taxon>Arachnida</taxon>
        <taxon>Araneae</taxon>
        <taxon>Araneomorphae</taxon>
        <taxon>Entelegynae</taxon>
        <taxon>Araneoidea</taxon>
        <taxon>Araneidae</taxon>
        <taxon>Caerostris</taxon>
    </lineage>
</organism>
<proteinExistence type="predicted"/>
<dbReference type="AlphaFoldDB" id="A0AAV4XZJ2"/>
<dbReference type="EMBL" id="BPLR01001177">
    <property type="protein sequence ID" value="GIZ00583.1"/>
    <property type="molecule type" value="Genomic_DNA"/>
</dbReference>
<dbReference type="Proteomes" id="UP001054945">
    <property type="component" value="Unassembled WGS sequence"/>
</dbReference>
<sequence>MWLEHLADARTMPVRGIVGCSEVKTDESRSGRISRTCVQKHLIFLSQYEGANSLPVICHSCMSLTESIKIPDSLIPLRRAVSSNLELIRSRSSPRLFSRGHIHQWDVP</sequence>